<protein>
    <submittedName>
        <fullName evidence="7">Uncharacterized protein</fullName>
    </submittedName>
</protein>
<dbReference type="GO" id="GO:0015189">
    <property type="term" value="F:L-lysine transmembrane transporter activity"/>
    <property type="evidence" value="ECO:0007669"/>
    <property type="project" value="TreeGrafter"/>
</dbReference>
<dbReference type="PANTHER" id="PTHR45649">
    <property type="entry name" value="AMINO-ACID PERMEASE BAT1"/>
    <property type="match status" value="1"/>
</dbReference>
<gene>
    <name evidence="7" type="ORF">GH714_018406</name>
</gene>
<comment type="caution">
    <text evidence="7">The sequence shown here is derived from an EMBL/GenBank/DDBJ whole genome shotgun (WGS) entry which is preliminary data.</text>
</comment>
<evidence type="ECO:0000313" key="7">
    <source>
        <dbReference type="EMBL" id="KAF2310915.1"/>
    </source>
</evidence>
<keyword evidence="3 6" id="KW-0812">Transmembrane</keyword>
<evidence type="ECO:0000256" key="4">
    <source>
        <dbReference type="ARBA" id="ARBA00022989"/>
    </source>
</evidence>
<dbReference type="Proteomes" id="UP000467840">
    <property type="component" value="Chromosome 14"/>
</dbReference>
<evidence type="ECO:0000313" key="8">
    <source>
        <dbReference type="Proteomes" id="UP000467840"/>
    </source>
</evidence>
<feature type="transmembrane region" description="Helical" evidence="6">
    <location>
        <begin position="153"/>
        <end position="173"/>
    </location>
</feature>
<keyword evidence="2" id="KW-0813">Transport</keyword>
<dbReference type="GO" id="GO:0015180">
    <property type="term" value="F:L-alanine transmembrane transporter activity"/>
    <property type="evidence" value="ECO:0007669"/>
    <property type="project" value="TreeGrafter"/>
</dbReference>
<evidence type="ECO:0000256" key="3">
    <source>
        <dbReference type="ARBA" id="ARBA00022692"/>
    </source>
</evidence>
<dbReference type="EMBL" id="JAAGAX010000006">
    <property type="protein sequence ID" value="KAF2310915.1"/>
    <property type="molecule type" value="Genomic_DNA"/>
</dbReference>
<keyword evidence="8" id="KW-1185">Reference proteome</keyword>
<organism evidence="7 8">
    <name type="scientific">Hevea brasiliensis</name>
    <name type="common">Para rubber tree</name>
    <name type="synonym">Siphonia brasiliensis</name>
    <dbReference type="NCBI Taxonomy" id="3981"/>
    <lineage>
        <taxon>Eukaryota</taxon>
        <taxon>Viridiplantae</taxon>
        <taxon>Streptophyta</taxon>
        <taxon>Embryophyta</taxon>
        <taxon>Tracheophyta</taxon>
        <taxon>Spermatophyta</taxon>
        <taxon>Magnoliopsida</taxon>
        <taxon>eudicotyledons</taxon>
        <taxon>Gunneridae</taxon>
        <taxon>Pentapetalae</taxon>
        <taxon>rosids</taxon>
        <taxon>fabids</taxon>
        <taxon>Malpighiales</taxon>
        <taxon>Euphorbiaceae</taxon>
        <taxon>Crotonoideae</taxon>
        <taxon>Micrandreae</taxon>
        <taxon>Hevea</taxon>
    </lineage>
</organism>
<evidence type="ECO:0000256" key="6">
    <source>
        <dbReference type="SAM" id="Phobius"/>
    </source>
</evidence>
<sequence length="175" mass="20509">MENFLVRAIQHQEVLEEEEIPKTWKRKQQQKEAEDHKAWRSSTRRLWKLRTTRKLQWKLVSPFRLLINFHEAYVEMMIRVANSMGTLNNKGWLEETRRLRKRRDIHSVLRRGSNRYQVGYGNLQRAIANFSVTFSIISVITGLTTLYSSGLTYGGPVTMVYGWPIVGLLTMVVGL</sequence>
<keyword evidence="5 6" id="KW-0472">Membrane</keyword>
<feature type="transmembrane region" description="Helical" evidence="6">
    <location>
        <begin position="126"/>
        <end position="147"/>
    </location>
</feature>
<keyword evidence="4 6" id="KW-1133">Transmembrane helix</keyword>
<evidence type="ECO:0000256" key="5">
    <source>
        <dbReference type="ARBA" id="ARBA00023136"/>
    </source>
</evidence>
<dbReference type="GO" id="GO:0005313">
    <property type="term" value="F:L-glutamate transmembrane transporter activity"/>
    <property type="evidence" value="ECO:0007669"/>
    <property type="project" value="TreeGrafter"/>
</dbReference>
<accession>A0A6A6MEJ3</accession>
<reference evidence="7 8" key="1">
    <citation type="journal article" date="2020" name="Mol. Plant">
        <title>The Chromosome-Based Rubber Tree Genome Provides New Insights into Spurge Genome Evolution and Rubber Biosynthesis.</title>
        <authorList>
            <person name="Liu J."/>
            <person name="Shi C."/>
            <person name="Shi C.C."/>
            <person name="Li W."/>
            <person name="Zhang Q.J."/>
            <person name="Zhang Y."/>
            <person name="Li K."/>
            <person name="Lu H.F."/>
            <person name="Shi C."/>
            <person name="Zhu S.T."/>
            <person name="Xiao Z.Y."/>
            <person name="Nan H."/>
            <person name="Yue Y."/>
            <person name="Zhu X.G."/>
            <person name="Wu Y."/>
            <person name="Hong X.N."/>
            <person name="Fan G.Y."/>
            <person name="Tong Y."/>
            <person name="Zhang D."/>
            <person name="Mao C.L."/>
            <person name="Liu Y.L."/>
            <person name="Hao S.J."/>
            <person name="Liu W.Q."/>
            <person name="Lv M.Q."/>
            <person name="Zhang H.B."/>
            <person name="Liu Y."/>
            <person name="Hu-Tang G.R."/>
            <person name="Wang J.P."/>
            <person name="Wang J.H."/>
            <person name="Sun Y.H."/>
            <person name="Ni S.B."/>
            <person name="Chen W.B."/>
            <person name="Zhang X.C."/>
            <person name="Jiao Y.N."/>
            <person name="Eichler E.E."/>
            <person name="Li G.H."/>
            <person name="Liu X."/>
            <person name="Gao L.Z."/>
        </authorList>
    </citation>
    <scope>NUCLEOTIDE SEQUENCE [LARGE SCALE GENOMIC DNA]</scope>
    <source>
        <strain evidence="8">cv. GT1</strain>
        <tissue evidence="7">Leaf</tissue>
    </source>
</reference>
<dbReference type="AlphaFoldDB" id="A0A6A6MEJ3"/>
<dbReference type="GO" id="GO:0016020">
    <property type="term" value="C:membrane"/>
    <property type="evidence" value="ECO:0007669"/>
    <property type="project" value="UniProtKB-SubCell"/>
</dbReference>
<name>A0A6A6MEJ3_HEVBR</name>
<evidence type="ECO:0000256" key="2">
    <source>
        <dbReference type="ARBA" id="ARBA00022448"/>
    </source>
</evidence>
<dbReference type="GO" id="GO:0015185">
    <property type="term" value="F:gamma-aminobutyric acid transmembrane transporter activity"/>
    <property type="evidence" value="ECO:0007669"/>
    <property type="project" value="TreeGrafter"/>
</dbReference>
<proteinExistence type="predicted"/>
<evidence type="ECO:0000256" key="1">
    <source>
        <dbReference type="ARBA" id="ARBA00004141"/>
    </source>
</evidence>
<dbReference type="PANTHER" id="PTHR45649:SF30">
    <property type="entry name" value="AMINO-ACID PERMEASE BAT1"/>
    <property type="match status" value="1"/>
</dbReference>
<comment type="subcellular location">
    <subcellularLocation>
        <location evidence="1">Membrane</location>
        <topology evidence="1">Multi-pass membrane protein</topology>
    </subcellularLocation>
</comment>